<evidence type="ECO:0000313" key="3">
    <source>
        <dbReference type="Proteomes" id="UP000183915"/>
    </source>
</evidence>
<dbReference type="EMBL" id="FNTT01000002">
    <property type="protein sequence ID" value="SEE53566.1"/>
    <property type="molecule type" value="Genomic_DNA"/>
</dbReference>
<feature type="chain" id="PRO_5046957010" description="Metallo-beta-lactamase domain-containing protein" evidence="1">
    <location>
        <begin position="17"/>
        <end position="200"/>
    </location>
</feature>
<sequence>MRLVIALMLLCLAGCAKDLTPGLVGCAEDRSPREDCGKEPTANEHNLTEPKITYLGVGGWLLNWHGNGLLLAPSFSNPNVPIFVRANEQRIADYLPDVKNVKVLLIGHAHYDHLLDVPVIMQRYAPDAIAYGNRTAGPACCRVRQGLCSSRPPKGGVFQSQTRNQELNSVLDAPLHLLRNGWLGRGRKPLHKPAWKDAPT</sequence>
<feature type="signal peptide" evidence="1">
    <location>
        <begin position="1"/>
        <end position="16"/>
    </location>
</feature>
<dbReference type="Proteomes" id="UP000183915">
    <property type="component" value="Unassembled WGS sequence"/>
</dbReference>
<protein>
    <recommendedName>
        <fullName evidence="4">Metallo-beta-lactamase domain-containing protein</fullName>
    </recommendedName>
</protein>
<dbReference type="InterPro" id="IPR036866">
    <property type="entry name" value="RibonucZ/Hydroxyglut_hydro"/>
</dbReference>
<dbReference type="RefSeq" id="WP_139213107.1">
    <property type="nucleotide sequence ID" value="NZ_FNTT01000002.1"/>
</dbReference>
<accession>A0ABY0ZD12</accession>
<proteinExistence type="predicted"/>
<gene>
    <name evidence="2" type="ORF">SAMN04490188_4286</name>
</gene>
<keyword evidence="3" id="KW-1185">Reference proteome</keyword>
<comment type="caution">
    <text evidence="2">The sequence shown here is derived from an EMBL/GenBank/DDBJ whole genome shotgun (WGS) entry which is preliminary data.</text>
</comment>
<organism evidence="2 3">
    <name type="scientific">Pseudomonas kilonensis</name>
    <dbReference type="NCBI Taxonomy" id="132476"/>
    <lineage>
        <taxon>Bacteria</taxon>
        <taxon>Pseudomonadati</taxon>
        <taxon>Pseudomonadota</taxon>
        <taxon>Gammaproteobacteria</taxon>
        <taxon>Pseudomonadales</taxon>
        <taxon>Pseudomonadaceae</taxon>
        <taxon>Pseudomonas</taxon>
    </lineage>
</organism>
<reference evidence="2 3" key="1">
    <citation type="submission" date="2016-10" db="EMBL/GenBank/DDBJ databases">
        <authorList>
            <person name="Varghese N."/>
            <person name="Submissions S."/>
        </authorList>
    </citation>
    <scope>NUCLEOTIDE SEQUENCE [LARGE SCALE GENOMIC DNA]</scope>
    <source>
        <strain evidence="2 3">BS3780</strain>
    </source>
</reference>
<name>A0ABY0ZD12_9PSED</name>
<dbReference type="Gene3D" id="3.60.15.10">
    <property type="entry name" value="Ribonuclease Z/Hydroxyacylglutathione hydrolase-like"/>
    <property type="match status" value="1"/>
</dbReference>
<keyword evidence="1" id="KW-0732">Signal</keyword>
<dbReference type="SUPFAM" id="SSF56281">
    <property type="entry name" value="Metallo-hydrolase/oxidoreductase"/>
    <property type="match status" value="1"/>
</dbReference>
<evidence type="ECO:0000313" key="2">
    <source>
        <dbReference type="EMBL" id="SEE53566.1"/>
    </source>
</evidence>
<evidence type="ECO:0000256" key="1">
    <source>
        <dbReference type="SAM" id="SignalP"/>
    </source>
</evidence>
<evidence type="ECO:0008006" key="4">
    <source>
        <dbReference type="Google" id="ProtNLM"/>
    </source>
</evidence>